<protein>
    <submittedName>
        <fullName evidence="2">Uncharacterized protein</fullName>
    </submittedName>
</protein>
<feature type="region of interest" description="Disordered" evidence="1">
    <location>
        <begin position="1"/>
        <end position="25"/>
    </location>
</feature>
<keyword evidence="3" id="KW-1185">Reference proteome</keyword>
<feature type="region of interest" description="Disordered" evidence="1">
    <location>
        <begin position="40"/>
        <end position="82"/>
    </location>
</feature>
<name>A0AAV9WI82_9PEZI</name>
<reference evidence="2 3" key="1">
    <citation type="submission" date="2023-08" db="EMBL/GenBank/DDBJ databases">
        <authorList>
            <person name="Palmer J.M."/>
        </authorList>
    </citation>
    <scope>NUCLEOTIDE SEQUENCE [LARGE SCALE GENOMIC DNA]</scope>
    <source>
        <strain evidence="2 3">TWF481</strain>
    </source>
</reference>
<comment type="caution">
    <text evidence="2">The sequence shown here is derived from an EMBL/GenBank/DDBJ whole genome shotgun (WGS) entry which is preliminary data.</text>
</comment>
<evidence type="ECO:0000256" key="1">
    <source>
        <dbReference type="SAM" id="MobiDB-lite"/>
    </source>
</evidence>
<dbReference type="AlphaFoldDB" id="A0AAV9WI82"/>
<dbReference type="EMBL" id="JAVHJL010000003">
    <property type="protein sequence ID" value="KAK6507849.1"/>
    <property type="molecule type" value="Genomic_DNA"/>
</dbReference>
<feature type="compositionally biased region" description="Polar residues" evidence="1">
    <location>
        <begin position="40"/>
        <end position="65"/>
    </location>
</feature>
<feature type="compositionally biased region" description="Basic and acidic residues" evidence="1">
    <location>
        <begin position="66"/>
        <end position="82"/>
    </location>
</feature>
<evidence type="ECO:0000313" key="2">
    <source>
        <dbReference type="EMBL" id="KAK6507849.1"/>
    </source>
</evidence>
<gene>
    <name evidence="2" type="ORF">TWF481_006271</name>
</gene>
<organism evidence="2 3">
    <name type="scientific">Arthrobotrys musiformis</name>
    <dbReference type="NCBI Taxonomy" id="47236"/>
    <lineage>
        <taxon>Eukaryota</taxon>
        <taxon>Fungi</taxon>
        <taxon>Dikarya</taxon>
        <taxon>Ascomycota</taxon>
        <taxon>Pezizomycotina</taxon>
        <taxon>Orbiliomycetes</taxon>
        <taxon>Orbiliales</taxon>
        <taxon>Orbiliaceae</taxon>
        <taxon>Arthrobotrys</taxon>
    </lineage>
</organism>
<evidence type="ECO:0000313" key="3">
    <source>
        <dbReference type="Proteomes" id="UP001370758"/>
    </source>
</evidence>
<dbReference type="Proteomes" id="UP001370758">
    <property type="component" value="Unassembled WGS sequence"/>
</dbReference>
<proteinExistence type="predicted"/>
<accession>A0AAV9WI82</accession>
<sequence>MPGQSIQHLAAAEKDSHTECSTCQSFGSMEEVKVRTYYGSQEGTSANRSESQYRSDLQSDVQTLDSHSKEKASTDRASSKRREDSAMLLYWLRQSQTDEPYSGLGSWDVNRPRF</sequence>